<evidence type="ECO:0000313" key="9">
    <source>
        <dbReference type="EMBL" id="KPH70243.1"/>
    </source>
</evidence>
<protein>
    <submittedName>
        <fullName evidence="9">ATP synthase</fullName>
    </submittedName>
</protein>
<dbReference type="Pfam" id="PF02386">
    <property type="entry name" value="TrkH"/>
    <property type="match status" value="1"/>
</dbReference>
<evidence type="ECO:0000256" key="6">
    <source>
        <dbReference type="ARBA" id="ARBA00023065"/>
    </source>
</evidence>
<feature type="transmembrane region" description="Helical" evidence="8">
    <location>
        <begin position="128"/>
        <end position="148"/>
    </location>
</feature>
<comment type="caution">
    <text evidence="9">The sequence shown here is derived from an EMBL/GenBank/DDBJ whole genome shotgun (WGS) entry which is preliminary data.</text>
</comment>
<feature type="non-terminal residue" evidence="9">
    <location>
        <position position="1"/>
    </location>
</feature>
<keyword evidence="4 8" id="KW-0812">Transmembrane</keyword>
<evidence type="ECO:0000256" key="8">
    <source>
        <dbReference type="SAM" id="Phobius"/>
    </source>
</evidence>
<dbReference type="Proteomes" id="UP000037854">
    <property type="component" value="Unassembled WGS sequence"/>
</dbReference>
<organism evidence="9 10">
    <name type="scientific">Oceanobacillus caeni</name>
    <dbReference type="NCBI Taxonomy" id="405946"/>
    <lineage>
        <taxon>Bacteria</taxon>
        <taxon>Bacillati</taxon>
        <taxon>Bacillota</taxon>
        <taxon>Bacilli</taxon>
        <taxon>Bacillales</taxon>
        <taxon>Bacillaceae</taxon>
        <taxon>Oceanobacillus</taxon>
    </lineage>
</organism>
<dbReference type="PANTHER" id="PTHR32024">
    <property type="entry name" value="TRK SYSTEM POTASSIUM UPTAKE PROTEIN TRKG-RELATED"/>
    <property type="match status" value="1"/>
</dbReference>
<keyword evidence="6" id="KW-0406">Ion transport</keyword>
<evidence type="ECO:0000313" key="10">
    <source>
        <dbReference type="Proteomes" id="UP000037854"/>
    </source>
</evidence>
<keyword evidence="5 8" id="KW-1133">Transmembrane helix</keyword>
<feature type="transmembrane region" description="Helical" evidence="8">
    <location>
        <begin position="69"/>
        <end position="90"/>
    </location>
</feature>
<comment type="subcellular location">
    <subcellularLocation>
        <location evidence="1">Cell membrane</location>
        <topology evidence="1">Multi-pass membrane protein</topology>
    </subcellularLocation>
</comment>
<sequence>GLSTMDVSSLTEESQLFMSFLMFIGASPSSAGGGIRTTTFALVIIYIIASVRGEKNIRIFNREIYEEDLSKAITVTIMAGFISFLSVLVISKLEPYSLIQIIFEVTSAFGTVGLSMGITPDLSTTTKIILMVLMLIGRVGIFTFLIMFKSNKKNRTFRYPKERITIG</sequence>
<dbReference type="EMBL" id="LGTK01000103">
    <property type="protein sequence ID" value="KPH70243.1"/>
    <property type="molecule type" value="Genomic_DNA"/>
</dbReference>
<keyword evidence="10" id="KW-1185">Reference proteome</keyword>
<feature type="transmembrane region" description="Helical" evidence="8">
    <location>
        <begin position="20"/>
        <end position="48"/>
    </location>
</feature>
<keyword evidence="7 8" id="KW-0472">Membrane</keyword>
<dbReference type="RefSeq" id="WP_131724661.1">
    <property type="nucleotide sequence ID" value="NZ_LGTK01000103.1"/>
</dbReference>
<evidence type="ECO:0000256" key="5">
    <source>
        <dbReference type="ARBA" id="ARBA00022989"/>
    </source>
</evidence>
<evidence type="ECO:0000256" key="1">
    <source>
        <dbReference type="ARBA" id="ARBA00004651"/>
    </source>
</evidence>
<accession>A0ABR5MFE0</accession>
<keyword evidence="2" id="KW-0813">Transport</keyword>
<dbReference type="InterPro" id="IPR003445">
    <property type="entry name" value="Cat_transpt"/>
</dbReference>
<proteinExistence type="predicted"/>
<dbReference type="PANTHER" id="PTHR32024:SF4">
    <property type="entry name" value="KTR SYSTEM POTASSIUM UPTAKE PROTEIN D"/>
    <property type="match status" value="1"/>
</dbReference>
<gene>
    <name evidence="9" type="ORF">AFL42_16770</name>
</gene>
<keyword evidence="3" id="KW-1003">Cell membrane</keyword>
<evidence type="ECO:0000256" key="4">
    <source>
        <dbReference type="ARBA" id="ARBA00022692"/>
    </source>
</evidence>
<reference evidence="9 10" key="1">
    <citation type="submission" date="2015-07" db="EMBL/GenBank/DDBJ databases">
        <title>High-quality draft genome sequence of Oceanobacillus caeni HM6, a bacillus isolated from a human feces.</title>
        <authorList>
            <person name="Kumar J."/>
            <person name="Verma M.K."/>
            <person name="Pandey R."/>
            <person name="Bhambi M."/>
            <person name="Chauhan N."/>
        </authorList>
    </citation>
    <scope>NUCLEOTIDE SEQUENCE [LARGE SCALE GENOMIC DNA]</scope>
    <source>
        <strain evidence="9 10">HM6</strain>
    </source>
</reference>
<evidence type="ECO:0000256" key="3">
    <source>
        <dbReference type="ARBA" id="ARBA00022475"/>
    </source>
</evidence>
<name>A0ABR5MFE0_9BACI</name>
<evidence type="ECO:0000256" key="7">
    <source>
        <dbReference type="ARBA" id="ARBA00023136"/>
    </source>
</evidence>
<evidence type="ECO:0000256" key="2">
    <source>
        <dbReference type="ARBA" id="ARBA00022448"/>
    </source>
</evidence>